<evidence type="ECO:0000256" key="1">
    <source>
        <dbReference type="ARBA" id="ARBA00023015"/>
    </source>
</evidence>
<accession>A0A4R0GCB5</accession>
<reference evidence="5 6" key="1">
    <citation type="submission" date="2019-02" db="EMBL/GenBank/DDBJ databases">
        <title>The draft genome of Enterobacter spp. strains.</title>
        <authorList>
            <person name="Wang C."/>
            <person name="Feng Y."/>
            <person name="Zong Z."/>
        </authorList>
    </citation>
    <scope>NUCLEOTIDE SEQUENCE [LARGE SCALE GENOMIC DNA]</scope>
    <source>
        <strain evidence="5 6">WCHEW120002</strain>
    </source>
</reference>
<dbReference type="SUPFAM" id="SSF46894">
    <property type="entry name" value="C-terminal effector domain of the bipartite response regulators"/>
    <property type="match status" value="1"/>
</dbReference>
<dbReference type="CDD" id="cd06170">
    <property type="entry name" value="LuxR_C_like"/>
    <property type="match status" value="1"/>
</dbReference>
<dbReference type="GO" id="GO:0006355">
    <property type="term" value="P:regulation of DNA-templated transcription"/>
    <property type="evidence" value="ECO:0007669"/>
    <property type="project" value="InterPro"/>
</dbReference>
<dbReference type="PANTHER" id="PTHR44688:SF16">
    <property type="entry name" value="DNA-BINDING TRANSCRIPTIONAL ACTIVATOR DEVR_DOSR"/>
    <property type="match status" value="1"/>
</dbReference>
<dbReference type="PROSITE" id="PS50043">
    <property type="entry name" value="HTH_LUXR_2"/>
    <property type="match status" value="1"/>
</dbReference>
<feature type="domain" description="HTH luxR-type" evidence="4">
    <location>
        <begin position="132"/>
        <end position="197"/>
    </location>
</feature>
<comment type="caution">
    <text evidence="5">The sequence shown here is derived from an EMBL/GenBank/DDBJ whole genome shotgun (WGS) entry which is preliminary data.</text>
</comment>
<dbReference type="PANTHER" id="PTHR44688">
    <property type="entry name" value="DNA-BINDING TRANSCRIPTIONAL ACTIVATOR DEVR_DOSR"/>
    <property type="match status" value="1"/>
</dbReference>
<organism evidence="5 6">
    <name type="scientific">Enterobacter wuhouensis</name>
    <dbReference type="NCBI Taxonomy" id="2529381"/>
    <lineage>
        <taxon>Bacteria</taxon>
        <taxon>Pseudomonadati</taxon>
        <taxon>Pseudomonadota</taxon>
        <taxon>Gammaproteobacteria</taxon>
        <taxon>Enterobacterales</taxon>
        <taxon>Enterobacteriaceae</taxon>
        <taxon>Enterobacter</taxon>
    </lineage>
</organism>
<dbReference type="Gene3D" id="1.10.10.10">
    <property type="entry name" value="Winged helix-like DNA-binding domain superfamily/Winged helix DNA-binding domain"/>
    <property type="match status" value="1"/>
</dbReference>
<evidence type="ECO:0000256" key="2">
    <source>
        <dbReference type="ARBA" id="ARBA00023125"/>
    </source>
</evidence>
<keyword evidence="3" id="KW-0804">Transcription</keyword>
<evidence type="ECO:0000256" key="3">
    <source>
        <dbReference type="ARBA" id="ARBA00023163"/>
    </source>
</evidence>
<dbReference type="Pfam" id="PF00196">
    <property type="entry name" value="GerE"/>
    <property type="match status" value="1"/>
</dbReference>
<evidence type="ECO:0000259" key="4">
    <source>
        <dbReference type="PROSITE" id="PS50043"/>
    </source>
</evidence>
<dbReference type="InterPro" id="IPR036388">
    <property type="entry name" value="WH-like_DNA-bd_sf"/>
</dbReference>
<keyword evidence="1" id="KW-0805">Transcription regulation</keyword>
<sequence>MCQIRYVACADIYLSGIRGCLDTLARHHHGWNYQLSPLGLYDEADLLIVDGTQYETIKEIPESLLFLLHKRSTLILVNAFQQALTDILEKECCCSILCVDEMTFHLRDILDVTMRGKRYLSPLIIRFKQKASEESPTRLTLAEHRIMTFLKQGYSGVEIARLLFRSEKTVSSHKRRIMKKLGAKSDVELSQKINTLSTFMNSSGEHPGRFGRMES</sequence>
<dbReference type="SMART" id="SM00421">
    <property type="entry name" value="HTH_LUXR"/>
    <property type="match status" value="1"/>
</dbReference>
<dbReference type="OrthoDB" id="6613734at2"/>
<dbReference type="RefSeq" id="WP_131633532.1">
    <property type="nucleotide sequence ID" value="NZ_SJOO01000003.1"/>
</dbReference>
<dbReference type="EMBL" id="SJOO01000003">
    <property type="protein sequence ID" value="TCB92989.1"/>
    <property type="molecule type" value="Genomic_DNA"/>
</dbReference>
<dbReference type="PRINTS" id="PR00038">
    <property type="entry name" value="HTHLUXR"/>
</dbReference>
<name>A0A4R0GCB5_9ENTR</name>
<evidence type="ECO:0000313" key="5">
    <source>
        <dbReference type="EMBL" id="TCB92989.1"/>
    </source>
</evidence>
<dbReference type="AlphaFoldDB" id="A0A4R0GCB5"/>
<keyword evidence="2" id="KW-0238">DNA-binding</keyword>
<dbReference type="Proteomes" id="UP000291424">
    <property type="component" value="Unassembled WGS sequence"/>
</dbReference>
<proteinExistence type="predicted"/>
<dbReference type="InterPro" id="IPR016032">
    <property type="entry name" value="Sig_transdc_resp-reg_C-effctor"/>
</dbReference>
<dbReference type="InterPro" id="IPR000792">
    <property type="entry name" value="Tscrpt_reg_LuxR_C"/>
</dbReference>
<protein>
    <submittedName>
        <fullName evidence="5">LuxR family transcriptional regulator</fullName>
    </submittedName>
</protein>
<evidence type="ECO:0000313" key="6">
    <source>
        <dbReference type="Proteomes" id="UP000291424"/>
    </source>
</evidence>
<gene>
    <name evidence="5" type="ORF">E0L20_08200</name>
</gene>
<dbReference type="GO" id="GO:0003677">
    <property type="term" value="F:DNA binding"/>
    <property type="evidence" value="ECO:0007669"/>
    <property type="project" value="UniProtKB-KW"/>
</dbReference>